<dbReference type="InterPro" id="IPR048503">
    <property type="entry name" value="NamZ_C"/>
</dbReference>
<protein>
    <submittedName>
        <fullName evidence="3">Uncharacterized conserved protein YbbC, DUF1343 family</fullName>
    </submittedName>
</protein>
<reference evidence="4" key="1">
    <citation type="submission" date="2016-10" db="EMBL/GenBank/DDBJ databases">
        <authorList>
            <person name="Varghese N."/>
            <person name="Submissions S."/>
        </authorList>
    </citation>
    <scope>NUCLEOTIDE SEQUENCE [LARGE SCALE GENOMIC DNA]</scope>
    <source>
        <strain evidence="4">KPR-1</strain>
    </source>
</reference>
<dbReference type="OrthoDB" id="9801061at2"/>
<dbReference type="Pfam" id="PF20732">
    <property type="entry name" value="NamZ_C"/>
    <property type="match status" value="1"/>
</dbReference>
<evidence type="ECO:0000313" key="4">
    <source>
        <dbReference type="Proteomes" id="UP000199288"/>
    </source>
</evidence>
<accession>A0A1H4AC52</accession>
<evidence type="ECO:0000313" key="3">
    <source>
        <dbReference type="EMBL" id="SEA33271.1"/>
    </source>
</evidence>
<sequence>MTVCLGIDRLLADPSLIPGSRWGLITNFTGVTADLTLSSKALVGAGAPLVALLAPEHGLRGTAQAGESEPGGIDSETGLQVLDTYRLAGAELDRAISELNLDALICDLQDIGARYYTYAWTMLDCLRSAARLGIPFYVLDRPNPLGGEIVSGPGVATGFESFIGRIDIPIRHGLTMGEIARVGARLDRERGEDVPDPHVIEMTGWQRAMTWQDTGLFWVPPSPNIPSPLSAFAFVGNGLVEGTELSEGRGTTRPFEFIGAPWLTPDFAAVLNARGLPGVIFRPTFFQPTFSKHAGTPVCGVHMHITDTGAYDPLATGIELLAAAQAAPASQFTWRTPAWEQDEPRPHFIDLIWGSPALREALDSGEAHAARAQLADAQALRARDEDLLLYSSQ</sequence>
<evidence type="ECO:0000259" key="2">
    <source>
        <dbReference type="Pfam" id="PF20732"/>
    </source>
</evidence>
<dbReference type="PANTHER" id="PTHR42915:SF1">
    <property type="entry name" value="PEPTIDOGLYCAN BETA-N-ACETYLMURAMIDASE NAMZ"/>
    <property type="match status" value="1"/>
</dbReference>
<gene>
    <name evidence="3" type="ORF">SAMN02910418_01393</name>
</gene>
<name>A0A1H4AC52_9ACTO</name>
<dbReference type="Gene3D" id="3.90.1150.140">
    <property type="match status" value="1"/>
</dbReference>
<dbReference type="Proteomes" id="UP000199288">
    <property type="component" value="Unassembled WGS sequence"/>
</dbReference>
<organism evidence="3 4">
    <name type="scientific">Bowdeniella nasicola</name>
    <dbReference type="NCBI Taxonomy" id="208480"/>
    <lineage>
        <taxon>Bacteria</taxon>
        <taxon>Bacillati</taxon>
        <taxon>Actinomycetota</taxon>
        <taxon>Actinomycetes</taxon>
        <taxon>Actinomycetales</taxon>
        <taxon>Actinomycetaceae</taxon>
        <taxon>Bowdeniella</taxon>
    </lineage>
</organism>
<dbReference type="InterPro" id="IPR048502">
    <property type="entry name" value="NamZ_N"/>
</dbReference>
<feature type="domain" description="Peptidoglycan beta-N-acetylmuramidase NamZ C-terminal" evidence="2">
    <location>
        <begin position="234"/>
        <end position="390"/>
    </location>
</feature>
<dbReference type="InterPro" id="IPR008302">
    <property type="entry name" value="NamZ"/>
</dbReference>
<dbReference type="PIRSF" id="PIRSF016719">
    <property type="entry name" value="UCP016719"/>
    <property type="match status" value="1"/>
</dbReference>
<evidence type="ECO:0000259" key="1">
    <source>
        <dbReference type="Pfam" id="PF07075"/>
    </source>
</evidence>
<dbReference type="RefSeq" id="WP_092564100.1">
    <property type="nucleotide sequence ID" value="NZ_FNQV01000007.1"/>
</dbReference>
<dbReference type="EMBL" id="FNQV01000007">
    <property type="protein sequence ID" value="SEA33271.1"/>
    <property type="molecule type" value="Genomic_DNA"/>
</dbReference>
<dbReference type="GO" id="GO:0033922">
    <property type="term" value="F:peptidoglycan beta-N-acetylmuramidase activity"/>
    <property type="evidence" value="ECO:0007669"/>
    <property type="project" value="InterPro"/>
</dbReference>
<dbReference type="AlphaFoldDB" id="A0A1H4AC52"/>
<feature type="domain" description="Peptidoglycan beta-N-acetylmuramidase NamZ N-terminal" evidence="1">
    <location>
        <begin position="23"/>
        <end position="227"/>
    </location>
</feature>
<dbReference type="Pfam" id="PF07075">
    <property type="entry name" value="NamZ_N"/>
    <property type="match status" value="1"/>
</dbReference>
<dbReference type="PANTHER" id="PTHR42915">
    <property type="entry name" value="HYPOTHETICAL 460 KDA PROTEIN IN FEUA-SIGW INTERGENIC REGION [PRECURSOR]"/>
    <property type="match status" value="1"/>
</dbReference>
<dbReference type="Gene3D" id="3.40.50.12170">
    <property type="entry name" value="Uncharacterised protein PF07075, DUF1343"/>
    <property type="match status" value="1"/>
</dbReference>
<keyword evidence="4" id="KW-1185">Reference proteome</keyword>
<proteinExistence type="predicted"/>